<sequence>MSQYKHLTFQERICIEELLEKKFSINMIAKKLKKSRSTIAREIQRNRYQVSEARSKIHLCIHEKSCERTHVCGDESCNRTCAHCVGICHTDKCKDFTPQQCHLIVNSPFVCNGCDRLDIGIGHDACRYIKFKYHAKRAQLLYEDTLKNSRTGISYSPSELADIDNLVSPLLLNGQSISTVFYNHANELPCCERTLYNLVNGCYLTARNIDLPRKVKFKTRYKHGNGRNHDIFTFDRTYADFKSFIAENPDVPICEMDTVIGTNEKGSVLLTLMLRNCHLMIALLLPNKSQASVINALNDLCDQVGIDVFKKIFGVIITDRGTEFSNPLALECDRYGEIKTKVYYCDSYCSWQKGMIEKNHEFIRYVIPKGTSFSGLTQADITLMMNHINNYPRASLNNCTPFALAEMLVDKKLLETLHYHKIMPDSVILKPSLLKK</sequence>
<feature type="domain" description="Integrase catalytic" evidence="2">
    <location>
        <begin position="245"/>
        <end position="409"/>
    </location>
</feature>
<dbReference type="AlphaFoldDB" id="A0A1M6CSS4"/>
<organism evidence="4 5">
    <name type="scientific">Butyrivibrio fibrisolvens DSM 3071</name>
    <dbReference type="NCBI Taxonomy" id="1121131"/>
    <lineage>
        <taxon>Bacteria</taxon>
        <taxon>Bacillati</taxon>
        <taxon>Bacillota</taxon>
        <taxon>Clostridia</taxon>
        <taxon>Lachnospirales</taxon>
        <taxon>Lachnospiraceae</taxon>
        <taxon>Butyrivibrio</taxon>
    </lineage>
</organism>
<protein>
    <submittedName>
        <fullName evidence="4">Transposase and inactivated derivatives, IS30 family</fullName>
    </submittedName>
</protein>
<dbReference type="PANTHER" id="PTHR10948:SF23">
    <property type="entry name" value="TRANSPOSASE INSI FOR INSERTION SEQUENCE ELEMENT IS30A-RELATED"/>
    <property type="match status" value="1"/>
</dbReference>
<evidence type="ECO:0000313" key="3">
    <source>
        <dbReference type="EMBL" id="SHI23458.1"/>
    </source>
</evidence>
<dbReference type="GO" id="GO:0004803">
    <property type="term" value="F:transposase activity"/>
    <property type="evidence" value="ECO:0007669"/>
    <property type="project" value="TreeGrafter"/>
</dbReference>
<dbReference type="InterPro" id="IPR025246">
    <property type="entry name" value="IS30-like_HTH"/>
</dbReference>
<keyword evidence="1" id="KW-0233">DNA recombination</keyword>
<proteinExistence type="predicted"/>
<dbReference type="SUPFAM" id="SSF53098">
    <property type="entry name" value="Ribonuclease H-like"/>
    <property type="match status" value="1"/>
</dbReference>
<dbReference type="InterPro" id="IPR053392">
    <property type="entry name" value="Transposase_IS30-like"/>
</dbReference>
<dbReference type="InterPro" id="IPR012337">
    <property type="entry name" value="RNaseH-like_sf"/>
</dbReference>
<accession>A0A1M6CSS4</accession>
<dbReference type="InterPro" id="IPR036397">
    <property type="entry name" value="RNaseH_sf"/>
</dbReference>
<reference evidence="5" key="1">
    <citation type="submission" date="2016-11" db="EMBL/GenBank/DDBJ databases">
        <authorList>
            <person name="Varghese N."/>
            <person name="Submissions S."/>
        </authorList>
    </citation>
    <scope>NUCLEOTIDE SEQUENCE [LARGE SCALE GENOMIC DNA]</scope>
    <source>
        <strain evidence="5">DSM 3071</strain>
    </source>
</reference>
<name>A0A1M6CSS4_BUTFI</name>
<dbReference type="Pfam" id="PF13936">
    <property type="entry name" value="HTH_38"/>
    <property type="match status" value="1"/>
</dbReference>
<evidence type="ECO:0000313" key="5">
    <source>
        <dbReference type="Proteomes" id="UP000184278"/>
    </source>
</evidence>
<dbReference type="GO" id="GO:0015074">
    <property type="term" value="P:DNA integration"/>
    <property type="evidence" value="ECO:0007669"/>
    <property type="project" value="InterPro"/>
</dbReference>
<reference evidence="4" key="2">
    <citation type="submission" date="2016-11" db="EMBL/GenBank/DDBJ databases">
        <authorList>
            <person name="Jaros S."/>
            <person name="Januszkiewicz K."/>
            <person name="Wedrychowicz H."/>
        </authorList>
    </citation>
    <scope>NUCLEOTIDE SEQUENCE [LARGE SCALE GENOMIC DNA]</scope>
    <source>
        <strain evidence="4">DSM 3071</strain>
    </source>
</reference>
<dbReference type="STRING" id="1121131.SAMN02745229_02293"/>
<evidence type="ECO:0000259" key="2">
    <source>
        <dbReference type="PROSITE" id="PS50994"/>
    </source>
</evidence>
<dbReference type="PROSITE" id="PS50994">
    <property type="entry name" value="INTEGRASE"/>
    <property type="match status" value="1"/>
</dbReference>
<keyword evidence="5" id="KW-1185">Reference proteome</keyword>
<gene>
    <name evidence="3" type="ORF">SAMN02745229_02293</name>
    <name evidence="4" type="ORF">SAMN02745229_03400</name>
</gene>
<dbReference type="OrthoDB" id="9776104at2"/>
<dbReference type="NCBIfam" id="NF033563">
    <property type="entry name" value="transpos_IS30"/>
    <property type="match status" value="1"/>
</dbReference>
<dbReference type="EMBL" id="FQXK01000035">
    <property type="protein sequence ID" value="SHI64036.1"/>
    <property type="molecule type" value="Genomic_DNA"/>
</dbReference>
<dbReference type="InterPro" id="IPR051917">
    <property type="entry name" value="Transposase-Integrase"/>
</dbReference>
<dbReference type="Gene3D" id="3.30.420.10">
    <property type="entry name" value="Ribonuclease H-like superfamily/Ribonuclease H"/>
    <property type="match status" value="1"/>
</dbReference>
<dbReference type="GO" id="GO:0003676">
    <property type="term" value="F:nucleic acid binding"/>
    <property type="evidence" value="ECO:0007669"/>
    <property type="project" value="InterPro"/>
</dbReference>
<dbReference type="InterPro" id="IPR001584">
    <property type="entry name" value="Integrase_cat-core"/>
</dbReference>
<dbReference type="GO" id="GO:0006310">
    <property type="term" value="P:DNA recombination"/>
    <property type="evidence" value="ECO:0007669"/>
    <property type="project" value="UniProtKB-KW"/>
</dbReference>
<dbReference type="GO" id="GO:0005829">
    <property type="term" value="C:cytosol"/>
    <property type="evidence" value="ECO:0007669"/>
    <property type="project" value="TreeGrafter"/>
</dbReference>
<dbReference type="PANTHER" id="PTHR10948">
    <property type="entry name" value="TRANSPOSASE"/>
    <property type="match status" value="1"/>
</dbReference>
<dbReference type="EMBL" id="FQXK01000018">
    <property type="protein sequence ID" value="SHI23458.1"/>
    <property type="molecule type" value="Genomic_DNA"/>
</dbReference>
<evidence type="ECO:0000256" key="1">
    <source>
        <dbReference type="ARBA" id="ARBA00023172"/>
    </source>
</evidence>
<dbReference type="GO" id="GO:0032196">
    <property type="term" value="P:transposition"/>
    <property type="evidence" value="ECO:0007669"/>
    <property type="project" value="TreeGrafter"/>
</dbReference>
<evidence type="ECO:0000313" key="4">
    <source>
        <dbReference type="EMBL" id="SHI64036.1"/>
    </source>
</evidence>
<dbReference type="Proteomes" id="UP000184278">
    <property type="component" value="Unassembled WGS sequence"/>
</dbReference>